<dbReference type="CDD" id="cd05239">
    <property type="entry name" value="GDP_FS_SDR_e"/>
    <property type="match status" value="1"/>
</dbReference>
<reference evidence="11" key="1">
    <citation type="journal article" date="2015" name="PeerJ">
        <title>First genomic representation of candidate bacterial phylum KSB3 points to enhanced environmental sensing as a trigger of wastewater bulking.</title>
        <authorList>
            <person name="Sekiguchi Y."/>
            <person name="Ohashi A."/>
            <person name="Parks D.H."/>
            <person name="Yamauchi T."/>
            <person name="Tyson G.W."/>
            <person name="Hugenholtz P."/>
        </authorList>
    </citation>
    <scope>NUCLEOTIDE SEQUENCE [LARGE SCALE GENOMIC DNA]</scope>
</reference>
<comment type="function">
    <text evidence="9">Catalyzes the two-step NADP-dependent conversion of GDP-4-dehydro-6-deoxy-D-mannose to GDP-fucose, involving an epimerase and a reductase reaction.</text>
</comment>
<proteinExistence type="inferred from homology"/>
<evidence type="ECO:0000256" key="6">
    <source>
        <dbReference type="ARBA" id="ARBA00023235"/>
    </source>
</evidence>
<dbReference type="InterPro" id="IPR028614">
    <property type="entry name" value="GDP_fucose/colitose_synth"/>
</dbReference>
<gene>
    <name evidence="9" type="primary">fcl</name>
    <name evidence="11" type="ORF">U27_03549</name>
</gene>
<evidence type="ECO:0000256" key="5">
    <source>
        <dbReference type="ARBA" id="ARBA00023002"/>
    </source>
</evidence>
<feature type="binding site" evidence="9">
    <location>
        <position position="180"/>
    </location>
    <ligand>
        <name>NADP(+)</name>
        <dbReference type="ChEBI" id="CHEBI:58349"/>
    </ligand>
</feature>
<dbReference type="EMBL" id="DF820465">
    <property type="protein sequence ID" value="GAK56587.1"/>
    <property type="molecule type" value="Genomic_DNA"/>
</dbReference>
<dbReference type="Pfam" id="PF01370">
    <property type="entry name" value="Epimerase"/>
    <property type="match status" value="1"/>
</dbReference>
<dbReference type="GO" id="GO:0070401">
    <property type="term" value="F:NADP+ binding"/>
    <property type="evidence" value="ECO:0007669"/>
    <property type="project" value="UniProtKB-UniRule"/>
</dbReference>
<evidence type="ECO:0000256" key="8">
    <source>
        <dbReference type="ARBA" id="ARBA00051935"/>
    </source>
</evidence>
<dbReference type="PANTHER" id="PTHR43238">
    <property type="entry name" value="GDP-L-FUCOSE SYNTHASE"/>
    <property type="match status" value="1"/>
</dbReference>
<keyword evidence="4 9" id="KW-0521">NADP</keyword>
<feature type="binding site" evidence="9">
    <location>
        <position position="188"/>
    </location>
    <ligand>
        <name>substrate</name>
    </ligand>
</feature>
<dbReference type="GO" id="GO:0050577">
    <property type="term" value="F:GDP-L-fucose synthase activity"/>
    <property type="evidence" value="ECO:0007669"/>
    <property type="project" value="UniProtKB-UniRule"/>
</dbReference>
<evidence type="ECO:0000259" key="10">
    <source>
        <dbReference type="Pfam" id="PF01370"/>
    </source>
</evidence>
<name>A0A081BW82_VECG1</name>
<evidence type="ECO:0000313" key="12">
    <source>
        <dbReference type="Proteomes" id="UP000030661"/>
    </source>
</evidence>
<comment type="similarity">
    <text evidence="2 9">Belongs to the NAD(P)-dependent epimerase/dehydratase family. Fucose synthase subfamily.</text>
</comment>
<comment type="pathway">
    <text evidence="1 9">Nucleotide-sugar biosynthesis; GDP-L-fucose biosynthesis via de novo pathway; GDP-L-fucose from GDP-alpha-D-mannose: step 2/2.</text>
</comment>
<accession>A0A081BW82</accession>
<dbReference type="InterPro" id="IPR036291">
    <property type="entry name" value="NAD(P)-bd_dom_sf"/>
</dbReference>
<dbReference type="Proteomes" id="UP000030661">
    <property type="component" value="Unassembled WGS sequence"/>
</dbReference>
<dbReference type="STRING" id="1499967.U27_03549"/>
<dbReference type="SUPFAM" id="SSF51735">
    <property type="entry name" value="NAD(P)-binding Rossmann-fold domains"/>
    <property type="match status" value="1"/>
</dbReference>
<dbReference type="GO" id="GO:0042351">
    <property type="term" value="P:'de novo' GDP-L-fucose biosynthetic process"/>
    <property type="evidence" value="ECO:0007669"/>
    <property type="project" value="UniProtKB-UniRule"/>
</dbReference>
<evidence type="ECO:0000313" key="11">
    <source>
        <dbReference type="EMBL" id="GAK56587.1"/>
    </source>
</evidence>
<dbReference type="Gene3D" id="3.90.25.10">
    <property type="entry name" value="UDP-galactose 4-epimerase, domain 1"/>
    <property type="match status" value="1"/>
</dbReference>
<feature type="binding site" evidence="9">
    <location>
        <position position="203"/>
    </location>
    <ligand>
        <name>substrate</name>
    </ligand>
</feature>
<keyword evidence="12" id="KW-1185">Reference proteome</keyword>
<dbReference type="eggNOG" id="COG0451">
    <property type="taxonomic scope" value="Bacteria"/>
</dbReference>
<dbReference type="FunFam" id="3.40.50.720:FF:000101">
    <property type="entry name" value="GDP-L-fucose synthase"/>
    <property type="match status" value="1"/>
</dbReference>
<keyword evidence="5 9" id="KW-0560">Oxidoreductase</keyword>
<evidence type="ECO:0000256" key="4">
    <source>
        <dbReference type="ARBA" id="ARBA00022857"/>
    </source>
</evidence>
<comment type="catalytic activity">
    <reaction evidence="8 9">
        <text>GDP-beta-L-fucose + NADP(+) = GDP-4-dehydro-alpha-D-rhamnose + NADPH + H(+)</text>
        <dbReference type="Rhea" id="RHEA:18885"/>
        <dbReference type="ChEBI" id="CHEBI:15378"/>
        <dbReference type="ChEBI" id="CHEBI:57273"/>
        <dbReference type="ChEBI" id="CHEBI:57783"/>
        <dbReference type="ChEBI" id="CHEBI:57964"/>
        <dbReference type="ChEBI" id="CHEBI:58349"/>
        <dbReference type="EC" id="1.1.1.271"/>
    </reaction>
</comment>
<evidence type="ECO:0000256" key="7">
    <source>
        <dbReference type="ARBA" id="ARBA00023268"/>
    </source>
</evidence>
<dbReference type="PANTHER" id="PTHR43238:SF1">
    <property type="entry name" value="GDP-L-FUCOSE SYNTHASE"/>
    <property type="match status" value="1"/>
</dbReference>
<feature type="active site" description="Proton donor/acceptor" evidence="9">
    <location>
        <position position="137"/>
    </location>
</feature>
<feature type="binding site" evidence="9">
    <location>
        <position position="141"/>
    </location>
    <ligand>
        <name>NADP(+)</name>
        <dbReference type="ChEBI" id="CHEBI:58349"/>
    </ligand>
</feature>
<feature type="domain" description="NAD-dependent epimerase/dehydratase" evidence="10">
    <location>
        <begin position="7"/>
        <end position="238"/>
    </location>
</feature>
<dbReference type="GO" id="GO:0016853">
    <property type="term" value="F:isomerase activity"/>
    <property type="evidence" value="ECO:0007669"/>
    <property type="project" value="UniProtKB-KW"/>
</dbReference>
<feature type="binding site" evidence="9">
    <location>
        <begin position="11"/>
        <end position="17"/>
    </location>
    <ligand>
        <name>NADP(+)</name>
        <dbReference type="ChEBI" id="CHEBI:58349"/>
    </ligand>
</feature>
<keyword evidence="7 9" id="KW-0511">Multifunctional enzyme</keyword>
<evidence type="ECO:0000256" key="1">
    <source>
        <dbReference type="ARBA" id="ARBA00004883"/>
    </source>
</evidence>
<feature type="site" description="Important for catalytic activity" evidence="9">
    <location>
        <position position="110"/>
    </location>
</feature>
<dbReference type="Gene3D" id="3.40.50.720">
    <property type="entry name" value="NAD(P)-binding Rossmann-like Domain"/>
    <property type="match status" value="1"/>
</dbReference>
<evidence type="ECO:0000256" key="2">
    <source>
        <dbReference type="ARBA" id="ARBA00005959"/>
    </source>
</evidence>
<dbReference type="HAMAP" id="MF_00956">
    <property type="entry name" value="GDP_fucose_synth"/>
    <property type="match status" value="1"/>
</dbReference>
<evidence type="ECO:0000256" key="9">
    <source>
        <dbReference type="HAMAP-Rule" id="MF_00956"/>
    </source>
</evidence>
<evidence type="ECO:0000256" key="3">
    <source>
        <dbReference type="ARBA" id="ARBA00012371"/>
    </source>
</evidence>
<feature type="binding site" evidence="9">
    <location>
        <begin position="164"/>
        <end position="167"/>
    </location>
    <ligand>
        <name>NADP(+)</name>
        <dbReference type="ChEBI" id="CHEBI:58349"/>
    </ligand>
</feature>
<dbReference type="AlphaFoldDB" id="A0A081BW82"/>
<protein>
    <recommendedName>
        <fullName evidence="3 9">GDP-L-fucose synthase</fullName>
        <ecNumber evidence="3 9">1.1.1.271</ecNumber>
    </recommendedName>
    <alternativeName>
        <fullName evidence="9">GDP-4-keto-6-deoxy-D-mannose-3,5-epimerase-4-reductase</fullName>
    </alternativeName>
</protein>
<dbReference type="UniPathway" id="UPA00128">
    <property type="reaction ID" value="UER00191"/>
</dbReference>
<sequence length="310" mass="34914">MEKQAKIYITGHRGLVGSAVLRALQQQGFHNLVMRTSQELDLRIQADVDRFFEQEQPDYVFVVAGKVGGIMANSTYPAEFIYDNVMIAANVIHASYKCKVKKLLFTGSSCIYPKFARQPIKEDYLLDGKLEPTNDAYAIAKIAGIKMCQAYHRQYGVNFISAMPTNLYGINDNFDLQSSHVLPALIRKFHDAKQGNAPEVVLWGTGRPLREFLFVDDLADALLFLMEHYNDPEIINVGVGKEISIREVAELIRDIVGFQGKLVFDATKPDGTPRKLLDVSKIQQLGWQAKTPLVDGIRKTYAWFEATHRG</sequence>
<keyword evidence="6 9" id="KW-0413">Isomerase</keyword>
<comment type="caution">
    <text evidence="9">Lacks conserved residue(s) required for the propagation of feature annotation.</text>
</comment>
<feature type="binding site" evidence="9">
    <location>
        <position position="210"/>
    </location>
    <ligand>
        <name>substrate</name>
    </ligand>
</feature>
<feature type="site" description="Important for catalytic activity" evidence="9">
    <location>
        <position position="108"/>
    </location>
</feature>
<organism evidence="11">
    <name type="scientific">Vecturithrix granuli</name>
    <dbReference type="NCBI Taxonomy" id="1499967"/>
    <lineage>
        <taxon>Bacteria</taxon>
        <taxon>Candidatus Moduliflexota</taxon>
        <taxon>Candidatus Vecturitrichia</taxon>
        <taxon>Candidatus Vecturitrichales</taxon>
        <taxon>Candidatus Vecturitrichaceae</taxon>
        <taxon>Candidatus Vecturithrix</taxon>
    </lineage>
</organism>
<dbReference type="EC" id="1.1.1.271" evidence="3 9"/>
<dbReference type="HOGENOM" id="CLU_007383_18_0_0"/>
<dbReference type="InterPro" id="IPR001509">
    <property type="entry name" value="Epimerase_deHydtase"/>
</dbReference>
<feature type="binding site" evidence="9">
    <location>
        <position position="270"/>
    </location>
    <ligand>
        <name>substrate</name>
    </ligand>
</feature>